<dbReference type="InterPro" id="IPR050730">
    <property type="entry name" value="UBX_domain-protein"/>
</dbReference>
<dbReference type="Pfam" id="PF14555">
    <property type="entry name" value="UBA_4"/>
    <property type="match status" value="1"/>
</dbReference>
<dbReference type="Gene3D" id="3.10.20.90">
    <property type="entry name" value="Phosphatidylinositol 3-kinase Catalytic Subunit, Chain A, domain 1"/>
    <property type="match status" value="1"/>
</dbReference>
<reference evidence="3" key="1">
    <citation type="submission" date="2021-09" db="EMBL/GenBank/DDBJ databases">
        <authorList>
            <consortium name="AG Swart"/>
            <person name="Singh M."/>
            <person name="Singh A."/>
            <person name="Seah K."/>
            <person name="Emmerich C."/>
        </authorList>
    </citation>
    <scope>NUCLEOTIDE SEQUENCE</scope>
    <source>
        <strain evidence="3">ATCC30299</strain>
    </source>
</reference>
<keyword evidence="4" id="KW-1185">Reference proteome</keyword>
<gene>
    <name evidence="3" type="ORF">BSTOLATCC_MIC28562</name>
</gene>
<dbReference type="SUPFAM" id="SSF52833">
    <property type="entry name" value="Thioredoxin-like"/>
    <property type="match status" value="1"/>
</dbReference>
<dbReference type="EMBL" id="CAJZBQ010000028">
    <property type="protein sequence ID" value="CAG9321275.1"/>
    <property type="molecule type" value="Genomic_DNA"/>
</dbReference>
<dbReference type="Gene3D" id="1.10.8.10">
    <property type="entry name" value="DNA helicase RuvA subunit, C-terminal domain"/>
    <property type="match status" value="1"/>
</dbReference>
<feature type="compositionally biased region" description="Basic and acidic residues" evidence="1">
    <location>
        <begin position="61"/>
        <end position="70"/>
    </location>
</feature>
<dbReference type="PANTHER" id="PTHR23322">
    <property type="entry name" value="FAS-ASSOCIATED PROTEIN"/>
    <property type="match status" value="1"/>
</dbReference>
<feature type="compositionally biased region" description="Low complexity" evidence="1">
    <location>
        <begin position="72"/>
        <end position="83"/>
    </location>
</feature>
<dbReference type="SMART" id="SM00594">
    <property type="entry name" value="UAS"/>
    <property type="match status" value="1"/>
</dbReference>
<feature type="compositionally biased region" description="Basic and acidic residues" evidence="1">
    <location>
        <begin position="309"/>
        <end position="333"/>
    </location>
</feature>
<dbReference type="InterPro" id="IPR001012">
    <property type="entry name" value="UBX_dom"/>
</dbReference>
<feature type="domain" description="UBX" evidence="2">
    <location>
        <begin position="340"/>
        <end position="413"/>
    </location>
</feature>
<dbReference type="InterPro" id="IPR006577">
    <property type="entry name" value="UAS"/>
</dbReference>
<dbReference type="Gene3D" id="3.40.30.10">
    <property type="entry name" value="Glutaredoxin"/>
    <property type="match status" value="1"/>
</dbReference>
<proteinExistence type="predicted"/>
<protein>
    <recommendedName>
        <fullName evidence="2">UBX domain-containing protein</fullName>
    </recommendedName>
</protein>
<dbReference type="InterPro" id="IPR029071">
    <property type="entry name" value="Ubiquitin-like_domsf"/>
</dbReference>
<comment type="caution">
    <text evidence="3">The sequence shown here is derived from an EMBL/GenBank/DDBJ whole genome shotgun (WGS) entry which is preliminary data.</text>
</comment>
<dbReference type="GO" id="GO:0043130">
    <property type="term" value="F:ubiquitin binding"/>
    <property type="evidence" value="ECO:0007669"/>
    <property type="project" value="TreeGrafter"/>
</dbReference>
<dbReference type="AlphaFoldDB" id="A0AAU9J314"/>
<sequence length="417" mass="47985">MNSAGLTNDQSEALVNFQAITECWDNSIAMQIMRKHNWDVTAASNEYFAFFSAEAQMQDRNNYDRPEPRQEPPIINQNQNQAQQAAPQTESYWSIKSWITWGAKGIYSGASNILWNIYTFVKPPVIQEAESASARAFVTSLQNLGIHEIPPFSIRNLSEVLQDGQSINRPVLVYINSRDVPAGYLREVICHEVSIALIAESYLIWGVDENSQDGINAIRQLQVTALPTLAVVQGRNNGRPQVLDRLEGCASFDTYLEFLERNSVQNVAGVDPDLHQERLIREQQDRELEEAERITRERYRAEELKRAQIKKEQEEEMRKQQEEEQRRKQKEESIGEEPNPGPDIALISFRLPDGKKIERRFYKEKQIETLYDFIETLSLRNFEIVTNFPSKVLDQKQITLEAAGLFPKSIVYVRDTS</sequence>
<dbReference type="SUPFAM" id="SSF54236">
    <property type="entry name" value="Ubiquitin-like"/>
    <property type="match status" value="1"/>
</dbReference>
<feature type="region of interest" description="Disordered" evidence="1">
    <location>
        <begin position="61"/>
        <end position="83"/>
    </location>
</feature>
<dbReference type="PROSITE" id="PS50033">
    <property type="entry name" value="UBX"/>
    <property type="match status" value="1"/>
</dbReference>
<dbReference type="CDD" id="cd14273">
    <property type="entry name" value="UBA_TAP-C_like"/>
    <property type="match status" value="1"/>
</dbReference>
<dbReference type="InterPro" id="IPR036249">
    <property type="entry name" value="Thioredoxin-like_sf"/>
</dbReference>
<organism evidence="3 4">
    <name type="scientific">Blepharisma stoltei</name>
    <dbReference type="NCBI Taxonomy" id="1481888"/>
    <lineage>
        <taxon>Eukaryota</taxon>
        <taxon>Sar</taxon>
        <taxon>Alveolata</taxon>
        <taxon>Ciliophora</taxon>
        <taxon>Postciliodesmatophora</taxon>
        <taxon>Heterotrichea</taxon>
        <taxon>Heterotrichida</taxon>
        <taxon>Blepharismidae</taxon>
        <taxon>Blepharisma</taxon>
    </lineage>
</organism>
<evidence type="ECO:0000313" key="3">
    <source>
        <dbReference type="EMBL" id="CAG9321275.1"/>
    </source>
</evidence>
<evidence type="ECO:0000259" key="2">
    <source>
        <dbReference type="PROSITE" id="PS50033"/>
    </source>
</evidence>
<dbReference type="SMART" id="SM00166">
    <property type="entry name" value="UBX"/>
    <property type="match status" value="1"/>
</dbReference>
<accession>A0AAU9J314</accession>
<feature type="region of interest" description="Disordered" evidence="1">
    <location>
        <begin position="309"/>
        <end position="345"/>
    </location>
</feature>
<evidence type="ECO:0000256" key="1">
    <source>
        <dbReference type="SAM" id="MobiDB-lite"/>
    </source>
</evidence>
<dbReference type="Pfam" id="PF00789">
    <property type="entry name" value="UBX"/>
    <property type="match status" value="1"/>
</dbReference>
<evidence type="ECO:0000313" key="4">
    <source>
        <dbReference type="Proteomes" id="UP001162131"/>
    </source>
</evidence>
<dbReference type="Proteomes" id="UP001162131">
    <property type="component" value="Unassembled WGS sequence"/>
</dbReference>
<name>A0AAU9J314_9CILI</name>
<dbReference type="CDD" id="cd01767">
    <property type="entry name" value="UBX"/>
    <property type="match status" value="1"/>
</dbReference>